<dbReference type="GO" id="GO:0055085">
    <property type="term" value="P:transmembrane transport"/>
    <property type="evidence" value="ECO:0007669"/>
    <property type="project" value="TreeGrafter"/>
</dbReference>
<organism evidence="7 8">
    <name type="scientific">Halanaerobium salsuginis</name>
    <dbReference type="NCBI Taxonomy" id="29563"/>
    <lineage>
        <taxon>Bacteria</taxon>
        <taxon>Bacillati</taxon>
        <taxon>Bacillota</taxon>
        <taxon>Clostridia</taxon>
        <taxon>Halanaerobiales</taxon>
        <taxon>Halanaerobiaceae</taxon>
        <taxon>Halanaerobium</taxon>
    </lineage>
</organism>
<feature type="transmembrane region" description="Helical" evidence="6">
    <location>
        <begin position="247"/>
        <end position="269"/>
    </location>
</feature>
<dbReference type="STRING" id="29563.SAMN02983006_00295"/>
<evidence type="ECO:0000256" key="4">
    <source>
        <dbReference type="ARBA" id="ARBA00022989"/>
    </source>
</evidence>
<sequence length="356" mass="39738">MSKMTLDKWYIKYFIMFLALTVGLIVLKHVFIYFTPFIIAAVIASLINPIVDFIDKRLPLHRGFSVLIVLILVIVILITLIIIGGAQGYLELTRLLHNLPDYRSLDTQLRWLTEQNNQLETFLENWDISEQIKDAINSNFQLLYNGIRDGLISIINYVLDFLTKLPSMFTILFIAFIATFFISRDRDVIKEFLIDLFPADVQPNIANVFTQLNLSAIGYIRAMLMLISITGIIAGIGVKIIGNEYALIVGAAAALLDLIPIIGPALLFYPWIIISILSSNFGQAIALFFLHVFLSAVRSASEGKIMGKNLGLHPLATMIALFAGYRILGTIGFIVGPAFLVIIKAITDSDLINIKN</sequence>
<dbReference type="PANTHER" id="PTHR21716:SF68">
    <property type="entry name" value="TRANSPORT PROTEIN YTVI-RELATED"/>
    <property type="match status" value="1"/>
</dbReference>
<protein>
    <submittedName>
        <fullName evidence="7">Sporulation integral membrane protein YtvI</fullName>
    </submittedName>
</protein>
<dbReference type="NCBIfam" id="TIGR02872">
    <property type="entry name" value="spore_ytvI"/>
    <property type="match status" value="1"/>
</dbReference>
<dbReference type="InterPro" id="IPR002549">
    <property type="entry name" value="AI-2E-like"/>
</dbReference>
<dbReference type="GO" id="GO:0016020">
    <property type="term" value="C:membrane"/>
    <property type="evidence" value="ECO:0007669"/>
    <property type="project" value="UniProtKB-SubCell"/>
</dbReference>
<dbReference type="InterPro" id="IPR014227">
    <property type="entry name" value="YtvI-like"/>
</dbReference>
<proteinExistence type="inferred from homology"/>
<feature type="transmembrane region" description="Helical" evidence="6">
    <location>
        <begin position="66"/>
        <end position="90"/>
    </location>
</feature>
<dbReference type="PANTHER" id="PTHR21716">
    <property type="entry name" value="TRANSMEMBRANE PROTEIN"/>
    <property type="match status" value="1"/>
</dbReference>
<evidence type="ECO:0000313" key="8">
    <source>
        <dbReference type="Proteomes" id="UP000199006"/>
    </source>
</evidence>
<keyword evidence="8" id="KW-1185">Reference proteome</keyword>
<evidence type="ECO:0000313" key="7">
    <source>
        <dbReference type="EMBL" id="SFL14455.1"/>
    </source>
</evidence>
<feature type="transmembrane region" description="Helical" evidence="6">
    <location>
        <begin position="222"/>
        <end position="241"/>
    </location>
</feature>
<keyword evidence="5 6" id="KW-0472">Membrane</keyword>
<keyword evidence="4 6" id="KW-1133">Transmembrane helix</keyword>
<feature type="transmembrane region" description="Helical" evidence="6">
    <location>
        <begin position="281"/>
        <end position="299"/>
    </location>
</feature>
<comment type="subcellular location">
    <subcellularLocation>
        <location evidence="1">Membrane</location>
        <topology evidence="1">Multi-pass membrane protein</topology>
    </subcellularLocation>
</comment>
<dbReference type="AlphaFoldDB" id="A0A1I4F8Z3"/>
<feature type="transmembrane region" description="Helical" evidence="6">
    <location>
        <begin position="319"/>
        <end position="343"/>
    </location>
</feature>
<dbReference type="Proteomes" id="UP000199006">
    <property type="component" value="Unassembled WGS sequence"/>
</dbReference>
<evidence type="ECO:0000256" key="2">
    <source>
        <dbReference type="ARBA" id="ARBA00009773"/>
    </source>
</evidence>
<evidence type="ECO:0000256" key="3">
    <source>
        <dbReference type="ARBA" id="ARBA00022692"/>
    </source>
</evidence>
<gene>
    <name evidence="7" type="ORF">SAMN02983006_00295</name>
</gene>
<dbReference type="Pfam" id="PF01594">
    <property type="entry name" value="AI-2E_transport"/>
    <property type="match status" value="1"/>
</dbReference>
<evidence type="ECO:0000256" key="5">
    <source>
        <dbReference type="ARBA" id="ARBA00023136"/>
    </source>
</evidence>
<comment type="similarity">
    <text evidence="2">Belongs to the autoinducer-2 exporter (AI-2E) (TC 2.A.86) family.</text>
</comment>
<dbReference type="EMBL" id="FOTI01000002">
    <property type="protein sequence ID" value="SFL14455.1"/>
    <property type="molecule type" value="Genomic_DNA"/>
</dbReference>
<reference evidence="7 8" key="1">
    <citation type="submission" date="2016-10" db="EMBL/GenBank/DDBJ databases">
        <authorList>
            <person name="de Groot N.N."/>
        </authorList>
    </citation>
    <scope>NUCLEOTIDE SEQUENCE [LARGE SCALE GENOMIC DNA]</scope>
    <source>
        <strain evidence="7 8">ATCC 51327</strain>
    </source>
</reference>
<feature type="transmembrane region" description="Helical" evidence="6">
    <location>
        <begin position="9"/>
        <end position="27"/>
    </location>
</feature>
<accession>A0A1I4F8Z3</accession>
<evidence type="ECO:0000256" key="6">
    <source>
        <dbReference type="SAM" id="Phobius"/>
    </source>
</evidence>
<name>A0A1I4F8Z3_9FIRM</name>
<keyword evidence="3 6" id="KW-0812">Transmembrane</keyword>
<feature type="transmembrane region" description="Helical" evidence="6">
    <location>
        <begin position="165"/>
        <end position="183"/>
    </location>
</feature>
<evidence type="ECO:0000256" key="1">
    <source>
        <dbReference type="ARBA" id="ARBA00004141"/>
    </source>
</evidence>
<feature type="transmembrane region" description="Helical" evidence="6">
    <location>
        <begin position="33"/>
        <end position="54"/>
    </location>
</feature>